<evidence type="ECO:0000256" key="1">
    <source>
        <dbReference type="ARBA" id="ARBA00001947"/>
    </source>
</evidence>
<dbReference type="Pfam" id="PF00246">
    <property type="entry name" value="Peptidase_M14"/>
    <property type="match status" value="1"/>
</dbReference>
<dbReference type="InterPro" id="IPR000834">
    <property type="entry name" value="Peptidase_M14"/>
</dbReference>
<comment type="caution">
    <text evidence="9">The sequence shown here is derived from an EMBL/GenBank/DDBJ whole genome shotgun (WGS) entry which is preliminary data.</text>
</comment>
<reference evidence="10" key="1">
    <citation type="journal article" date="2019" name="Int. J. Syst. Evol. Microbiol.">
        <title>The Global Catalogue of Microorganisms (GCM) 10K type strain sequencing project: providing services to taxonomists for standard genome sequencing and annotation.</title>
        <authorList>
            <consortium name="The Broad Institute Genomics Platform"/>
            <consortium name="The Broad Institute Genome Sequencing Center for Infectious Disease"/>
            <person name="Wu L."/>
            <person name="Ma J."/>
        </authorList>
    </citation>
    <scope>NUCLEOTIDE SEQUENCE [LARGE SCALE GENOMIC DNA]</scope>
    <source>
        <strain evidence="10">CGMCC 1.15922</strain>
    </source>
</reference>
<comment type="similarity">
    <text evidence="2 7">Belongs to the peptidase M14 family.</text>
</comment>
<evidence type="ECO:0000256" key="7">
    <source>
        <dbReference type="PROSITE-ProRule" id="PRU01379"/>
    </source>
</evidence>
<evidence type="ECO:0000313" key="10">
    <source>
        <dbReference type="Proteomes" id="UP000626370"/>
    </source>
</evidence>
<dbReference type="SUPFAM" id="SSF52317">
    <property type="entry name" value="Class I glutamine amidotransferase-like"/>
    <property type="match status" value="1"/>
</dbReference>
<keyword evidence="6" id="KW-0482">Metalloprotease</keyword>
<dbReference type="SMART" id="SM00631">
    <property type="entry name" value="Zn_pept"/>
    <property type="match status" value="1"/>
</dbReference>
<evidence type="ECO:0000256" key="2">
    <source>
        <dbReference type="ARBA" id="ARBA00005988"/>
    </source>
</evidence>
<dbReference type="Gene3D" id="3.40.50.880">
    <property type="match status" value="1"/>
</dbReference>
<name>A0ABQ3J111_9GAMM</name>
<keyword evidence="3" id="KW-0645">Protease</keyword>
<dbReference type="PROSITE" id="PS52035">
    <property type="entry name" value="PEPTIDASE_M14"/>
    <property type="match status" value="1"/>
</dbReference>
<feature type="domain" description="Peptidase M14" evidence="8">
    <location>
        <begin position="25"/>
        <end position="359"/>
    </location>
</feature>
<comment type="cofactor">
    <cofactor evidence="1">
        <name>Zn(2+)</name>
        <dbReference type="ChEBI" id="CHEBI:29105"/>
    </cofactor>
</comment>
<evidence type="ECO:0000256" key="5">
    <source>
        <dbReference type="ARBA" id="ARBA00022833"/>
    </source>
</evidence>
<dbReference type="PANTHER" id="PTHR11705:SF143">
    <property type="entry name" value="SLL0236 PROTEIN"/>
    <property type="match status" value="1"/>
</dbReference>
<dbReference type="EMBL" id="BNAH01000016">
    <property type="protein sequence ID" value="GHF00889.1"/>
    <property type="molecule type" value="Genomic_DNA"/>
</dbReference>
<gene>
    <name evidence="9" type="ORF">GCM10011501_32950</name>
</gene>
<keyword evidence="5" id="KW-0862">Zinc</keyword>
<evidence type="ECO:0000313" key="9">
    <source>
        <dbReference type="EMBL" id="GHF00889.1"/>
    </source>
</evidence>
<dbReference type="InterPro" id="IPR029062">
    <property type="entry name" value="Class_I_gatase-like"/>
</dbReference>
<accession>A0ABQ3J111</accession>
<keyword evidence="4" id="KW-0378">Hydrolase</keyword>
<keyword evidence="10" id="KW-1185">Reference proteome</keyword>
<organism evidence="9 10">
    <name type="scientific">Thalassotalea profundi</name>
    <dbReference type="NCBI Taxonomy" id="2036687"/>
    <lineage>
        <taxon>Bacteria</taxon>
        <taxon>Pseudomonadati</taxon>
        <taxon>Pseudomonadota</taxon>
        <taxon>Gammaproteobacteria</taxon>
        <taxon>Alteromonadales</taxon>
        <taxon>Colwelliaceae</taxon>
        <taxon>Thalassotalea</taxon>
    </lineage>
</organism>
<dbReference type="CDD" id="cd03143">
    <property type="entry name" value="A4_beta-galactosidase_middle_domain"/>
    <property type="match status" value="1"/>
</dbReference>
<dbReference type="Proteomes" id="UP000626370">
    <property type="component" value="Unassembled WGS sequence"/>
</dbReference>
<evidence type="ECO:0000256" key="6">
    <source>
        <dbReference type="ARBA" id="ARBA00023049"/>
    </source>
</evidence>
<comment type="caution">
    <text evidence="7">Lacks conserved residue(s) required for the propagation of feature annotation.</text>
</comment>
<protein>
    <submittedName>
        <fullName evidence="9">Peptidase M14</fullName>
    </submittedName>
</protein>
<dbReference type="PANTHER" id="PTHR11705">
    <property type="entry name" value="PROTEASE FAMILY M14 CARBOXYPEPTIDASE A,B"/>
    <property type="match status" value="1"/>
</dbReference>
<dbReference type="SUPFAM" id="SSF53187">
    <property type="entry name" value="Zn-dependent exopeptidases"/>
    <property type="match status" value="1"/>
</dbReference>
<evidence type="ECO:0000256" key="3">
    <source>
        <dbReference type="ARBA" id="ARBA00022670"/>
    </source>
</evidence>
<sequence length="869" mass="96623">MWPGTQYNTAIPTFEGVLGYDVGERISNYNDMLRYFEALERAEPTKIKLFEYGRTWEGRKLIYAAIGNSKNIAALDDFSAKMQQLSDPRKTDNKKAKNLIAQLPASVWLGYGVHGNEISSTDAAMMMAYHLLAAPNEATNKKILNNTIVFIDPLQNPDGRTRFTSRYYATVGMQHSDDRLSAEHNEPWPSGRSNHYLFDMNRDWLAITQPETAGRIKAMNHYRPLVVIDLHEMGGDQSYYFSPAAQPFNPHMTKTQIDNISIVGRNNGKHFDRLGFDFFTREIFDAFYPGYGDSWPTFYGASASTYEVSSSRGELFKKDTGEVLTYFNTVHRHFVASVSTAEAVAENHEKLLNDYYDYQVSAIAAGKDKKDRIYIMPNQRNKAGTHRLATLMAEHDVDVFRAKAAFTSCGQKYQAGTYFIDSAQPKGRFVTTTFSKQVDMDSQFIEEQERRRSRKLNDEIYDTTGWSLPLMFDVDVEHCSKPIKVAAESVSADEPLIGHVTNIDASVGYVVAWGDMAAGRFLTAALLEGISVKSADKAFVLDGKHKFPAGSLIIEKRANSDDLTTKVEKIAAQTGAHALGVNTSWVTEGPSFGSNNTAQMVAPKIAMAWDAPVSSLSAGNSRFVIERQLNYPVTAIRTPMLKSADLSNYQVLILPSGNYMGTLGKAGADNIKQWVTRGGVLVTFGNATKFAADHTIGLLDVQRERAYKEDSDKKQATKDAKEESEVDGQLFTSKANLVNASENLKEKPDFVAGVLANIEVDQEHWLTAGVHKNLTAIAYGNDIYTPIKLASGKNVAWFAGPDKVLASGYLWEENKKQLAYKPYLIHQPTGKGMVISFTQEPTTRAYLEGLNVMLLNTLFRSAAHASPLR</sequence>
<evidence type="ECO:0000259" key="8">
    <source>
        <dbReference type="PROSITE" id="PS52035"/>
    </source>
</evidence>
<evidence type="ECO:0000256" key="4">
    <source>
        <dbReference type="ARBA" id="ARBA00022801"/>
    </source>
</evidence>
<dbReference type="Gene3D" id="3.40.630.10">
    <property type="entry name" value="Zn peptidases"/>
    <property type="match status" value="1"/>
</dbReference>
<proteinExistence type="inferred from homology"/>